<dbReference type="InterPro" id="IPR003016">
    <property type="entry name" value="2-oxoA_DH_lipoyl-BS"/>
</dbReference>
<feature type="domain" description="Lipoyl-binding" evidence="9">
    <location>
        <begin position="61"/>
        <end position="142"/>
    </location>
</feature>
<dbReference type="GO" id="GO:0005739">
    <property type="term" value="C:mitochondrion"/>
    <property type="evidence" value="ECO:0007669"/>
    <property type="project" value="TreeGrafter"/>
</dbReference>
<evidence type="ECO:0000256" key="5">
    <source>
        <dbReference type="ARBA" id="ARBA00023315"/>
    </source>
</evidence>
<proteinExistence type="predicted"/>
<dbReference type="GO" id="GO:0031405">
    <property type="term" value="F:lipoic acid binding"/>
    <property type="evidence" value="ECO:0007669"/>
    <property type="project" value="TreeGrafter"/>
</dbReference>
<evidence type="ECO:0000256" key="6">
    <source>
        <dbReference type="ARBA" id="ARBA00038880"/>
    </source>
</evidence>
<dbReference type="PANTHER" id="PTHR43178">
    <property type="entry name" value="DIHYDROLIPOAMIDE ACETYLTRANSFERASE COMPONENT OF PYRUVATE DEHYDROGENASE COMPLEX"/>
    <property type="match status" value="1"/>
</dbReference>
<dbReference type="Proteomes" id="UP001224775">
    <property type="component" value="Unassembled WGS sequence"/>
</dbReference>
<protein>
    <recommendedName>
        <fullName evidence="7">Lipoamide acyltransferase component of branched-chain alpha-keto acid dehydrogenase complex, mitochondrial</fullName>
        <ecNumber evidence="6">2.3.1.168</ecNumber>
    </recommendedName>
    <alternativeName>
        <fullName evidence="8">Branched-chain alpha-keto acid dehydrogenase complex component E2</fullName>
    </alternativeName>
</protein>
<evidence type="ECO:0000256" key="1">
    <source>
        <dbReference type="ARBA" id="ARBA00001938"/>
    </source>
</evidence>
<dbReference type="PROSITE" id="PS50968">
    <property type="entry name" value="BIOTINYL_LIPOYL"/>
    <property type="match status" value="1"/>
</dbReference>
<comment type="cofactor">
    <cofactor evidence="1">
        <name>(R)-lipoate</name>
        <dbReference type="ChEBI" id="CHEBI:83088"/>
    </cofactor>
</comment>
<dbReference type="Gene3D" id="2.40.50.100">
    <property type="match status" value="1"/>
</dbReference>
<evidence type="ECO:0000259" key="9">
    <source>
        <dbReference type="PROSITE" id="PS50968"/>
    </source>
</evidence>
<name>A0AAD8YEZ6_9STRA</name>
<keyword evidence="4" id="KW-0809">Transit peptide</keyword>
<dbReference type="EC" id="2.3.1.168" evidence="6"/>
<evidence type="ECO:0000256" key="7">
    <source>
        <dbReference type="ARBA" id="ARBA00039275"/>
    </source>
</evidence>
<organism evidence="10 11">
    <name type="scientific">Skeletonema marinoi</name>
    <dbReference type="NCBI Taxonomy" id="267567"/>
    <lineage>
        <taxon>Eukaryota</taxon>
        <taxon>Sar</taxon>
        <taxon>Stramenopiles</taxon>
        <taxon>Ochrophyta</taxon>
        <taxon>Bacillariophyta</taxon>
        <taxon>Coscinodiscophyceae</taxon>
        <taxon>Thalassiosirophycidae</taxon>
        <taxon>Thalassiosirales</taxon>
        <taxon>Skeletonemataceae</taxon>
        <taxon>Skeletonema</taxon>
        <taxon>Skeletonema marinoi-dohrnii complex</taxon>
    </lineage>
</organism>
<dbReference type="InterPro" id="IPR050743">
    <property type="entry name" value="2-oxoacid_DH_E2_comp"/>
</dbReference>
<evidence type="ECO:0000256" key="2">
    <source>
        <dbReference type="ARBA" id="ARBA00022679"/>
    </source>
</evidence>
<dbReference type="SUPFAM" id="SSF51230">
    <property type="entry name" value="Single hybrid motif"/>
    <property type="match status" value="1"/>
</dbReference>
<dbReference type="Pfam" id="PF00364">
    <property type="entry name" value="Biotin_lipoyl"/>
    <property type="match status" value="1"/>
</dbReference>
<reference evidence="10" key="1">
    <citation type="submission" date="2023-06" db="EMBL/GenBank/DDBJ databases">
        <title>Survivors Of The Sea: Transcriptome response of Skeletonema marinoi to long-term dormancy.</title>
        <authorList>
            <person name="Pinder M.I.M."/>
            <person name="Kourtchenko O."/>
            <person name="Robertson E.K."/>
            <person name="Larsson T."/>
            <person name="Maumus F."/>
            <person name="Osuna-Cruz C.M."/>
            <person name="Vancaester E."/>
            <person name="Stenow R."/>
            <person name="Vandepoele K."/>
            <person name="Ploug H."/>
            <person name="Bruchert V."/>
            <person name="Godhe A."/>
            <person name="Topel M."/>
        </authorList>
    </citation>
    <scope>NUCLEOTIDE SEQUENCE</scope>
    <source>
        <strain evidence="10">R05AC</strain>
    </source>
</reference>
<keyword evidence="2" id="KW-0808">Transferase</keyword>
<keyword evidence="11" id="KW-1185">Reference proteome</keyword>
<dbReference type="EMBL" id="JATAAI010000006">
    <property type="protein sequence ID" value="KAK1745118.1"/>
    <property type="molecule type" value="Genomic_DNA"/>
</dbReference>
<dbReference type="PANTHER" id="PTHR43178:SF5">
    <property type="entry name" value="LIPOAMIDE ACYLTRANSFERASE COMPONENT OF BRANCHED-CHAIN ALPHA-KETO ACID DEHYDROGENASE COMPLEX, MITOCHONDRIAL"/>
    <property type="match status" value="1"/>
</dbReference>
<keyword evidence="5" id="KW-0012">Acyltransferase</keyword>
<keyword evidence="3" id="KW-0450">Lipoyl</keyword>
<evidence type="ECO:0000313" key="10">
    <source>
        <dbReference type="EMBL" id="KAK1745118.1"/>
    </source>
</evidence>
<dbReference type="InterPro" id="IPR011053">
    <property type="entry name" value="Single_hybrid_motif"/>
</dbReference>
<evidence type="ECO:0000256" key="4">
    <source>
        <dbReference type="ARBA" id="ARBA00022946"/>
    </source>
</evidence>
<comment type="caution">
    <text evidence="10">The sequence shown here is derived from an EMBL/GenBank/DDBJ whole genome shotgun (WGS) entry which is preliminary data.</text>
</comment>
<gene>
    <name evidence="10" type="ORF">QTG54_004409</name>
</gene>
<dbReference type="InterPro" id="IPR000089">
    <property type="entry name" value="Biotin_lipoyl"/>
</dbReference>
<dbReference type="PROSITE" id="PS00189">
    <property type="entry name" value="LIPOYL"/>
    <property type="match status" value="1"/>
</dbReference>
<evidence type="ECO:0000313" key="11">
    <source>
        <dbReference type="Proteomes" id="UP001224775"/>
    </source>
</evidence>
<dbReference type="CDD" id="cd06849">
    <property type="entry name" value="lipoyl_domain"/>
    <property type="match status" value="1"/>
</dbReference>
<evidence type="ECO:0000256" key="3">
    <source>
        <dbReference type="ARBA" id="ARBA00022823"/>
    </source>
</evidence>
<sequence>MMFLSSVQKLAALRAPASAVLRRQNSSFVSSRTALTVSNGRRRKQTSSLRSISQTPLLKAQITVNVPTMGDSITEGTIVEWCVPPGSNFREGDVLALVETDKVTVDIKAERDGVLIKQLGEVDDNVESGRDYTFWTRMFKMSTVLFWRQTCLRLMNQLMQRRLEKLRFRSQFPNQLRGFHLFTFWARMGGRLD</sequence>
<evidence type="ECO:0000256" key="8">
    <source>
        <dbReference type="ARBA" id="ARBA00042008"/>
    </source>
</evidence>
<dbReference type="AlphaFoldDB" id="A0AAD8YEZ6"/>
<dbReference type="GO" id="GO:0043754">
    <property type="term" value="F:dihydrolipoamide branched chain acyltransferase activity"/>
    <property type="evidence" value="ECO:0007669"/>
    <property type="project" value="UniProtKB-EC"/>
</dbReference>
<accession>A0AAD8YEZ6</accession>
<dbReference type="GO" id="GO:0016407">
    <property type="term" value="F:acetyltransferase activity"/>
    <property type="evidence" value="ECO:0007669"/>
    <property type="project" value="TreeGrafter"/>
</dbReference>